<dbReference type="EMBL" id="JBGUBD010000005">
    <property type="protein sequence ID" value="MFA9478561.1"/>
    <property type="molecule type" value="Genomic_DNA"/>
</dbReference>
<dbReference type="SMART" id="SM00345">
    <property type="entry name" value="HTH_GNTR"/>
    <property type="match status" value="1"/>
</dbReference>
<dbReference type="PROSITE" id="PS50949">
    <property type="entry name" value="HTH_GNTR"/>
    <property type="match status" value="1"/>
</dbReference>
<dbReference type="Pfam" id="PF00392">
    <property type="entry name" value="GntR"/>
    <property type="match status" value="1"/>
</dbReference>
<comment type="caution">
    <text evidence="5">The sequence shown here is derived from an EMBL/GenBank/DDBJ whole genome shotgun (WGS) entry which is preliminary data.</text>
</comment>
<evidence type="ECO:0000313" key="6">
    <source>
        <dbReference type="Proteomes" id="UP001575105"/>
    </source>
</evidence>
<evidence type="ECO:0000256" key="3">
    <source>
        <dbReference type="ARBA" id="ARBA00023163"/>
    </source>
</evidence>
<dbReference type="InterPro" id="IPR000524">
    <property type="entry name" value="Tscrpt_reg_HTH_GntR"/>
</dbReference>
<dbReference type="RefSeq" id="WP_425345487.1">
    <property type="nucleotide sequence ID" value="NZ_JBGUBD010000005.1"/>
</dbReference>
<dbReference type="Gene3D" id="3.40.50.2300">
    <property type="match status" value="2"/>
</dbReference>
<dbReference type="PANTHER" id="PTHR30146">
    <property type="entry name" value="LACI-RELATED TRANSCRIPTIONAL REPRESSOR"/>
    <property type="match status" value="1"/>
</dbReference>
<dbReference type="InterPro" id="IPR028082">
    <property type="entry name" value="Peripla_BP_I"/>
</dbReference>
<proteinExistence type="predicted"/>
<keyword evidence="3" id="KW-0804">Transcription</keyword>
<dbReference type="CDD" id="cd06267">
    <property type="entry name" value="PBP1_LacI_sugar_binding-like"/>
    <property type="match status" value="1"/>
</dbReference>
<dbReference type="SUPFAM" id="SSF53822">
    <property type="entry name" value="Periplasmic binding protein-like I"/>
    <property type="match status" value="1"/>
</dbReference>
<dbReference type="InterPro" id="IPR036388">
    <property type="entry name" value="WH-like_DNA-bd_sf"/>
</dbReference>
<dbReference type="Pfam" id="PF13377">
    <property type="entry name" value="Peripla_BP_3"/>
    <property type="match status" value="1"/>
</dbReference>
<keyword evidence="6" id="KW-1185">Reference proteome</keyword>
<dbReference type="InterPro" id="IPR046335">
    <property type="entry name" value="LacI/GalR-like_sensor"/>
</dbReference>
<evidence type="ECO:0000256" key="1">
    <source>
        <dbReference type="ARBA" id="ARBA00023015"/>
    </source>
</evidence>
<dbReference type="InterPro" id="IPR036390">
    <property type="entry name" value="WH_DNA-bd_sf"/>
</dbReference>
<protein>
    <submittedName>
        <fullName evidence="5">GntR family transcriptional regulator</fullName>
    </submittedName>
</protein>
<accession>A0ABV4U4N7</accession>
<sequence length="374" mass="40141">MAVTTSQSTEAVRLVGTRLDREHGPHLYHQIAGLVREQVQTGGLKPGDSLPPQRTLSELWQVGEVTVRRALQQLASEGLIQARPGSGTVICDPDADGPARSERAALTLGVAFADLAHGYPYFRPMLAGVRDDGCDVAMRLFDMPHEEQHRGSLAHVPPLAELDGLIMMSPVNLALLALCQRQALPTVLLFSDLADGFSHCIMPDYGSGVVEAVSHLVAVGRERIALVTPGPERFSTGRWIDAYRAALRAHDLPIDPARIVRAGYSEQDGAHATRELLALDPQPDAILFASDFMARGGLLTAHAAGLRVPDDLAIVGAGPVLDEGGWTLPLATIDLGLHEMGRRARQTIQACCEKRLTEPARHAVASRYRAGGTA</sequence>
<organism evidence="5 6">
    <name type="scientific">Natronomicrosphaera hydrolytica</name>
    <dbReference type="NCBI Taxonomy" id="3242702"/>
    <lineage>
        <taxon>Bacteria</taxon>
        <taxon>Pseudomonadati</taxon>
        <taxon>Planctomycetota</taxon>
        <taxon>Phycisphaerae</taxon>
        <taxon>Phycisphaerales</taxon>
        <taxon>Phycisphaeraceae</taxon>
        <taxon>Natronomicrosphaera</taxon>
    </lineage>
</organism>
<dbReference type="Proteomes" id="UP001575105">
    <property type="component" value="Unassembled WGS sequence"/>
</dbReference>
<dbReference type="PANTHER" id="PTHR30146:SF109">
    <property type="entry name" value="HTH-TYPE TRANSCRIPTIONAL REGULATOR GALS"/>
    <property type="match status" value="1"/>
</dbReference>
<evidence type="ECO:0000259" key="4">
    <source>
        <dbReference type="PROSITE" id="PS50949"/>
    </source>
</evidence>
<dbReference type="Gene3D" id="1.10.10.10">
    <property type="entry name" value="Winged helix-like DNA-binding domain superfamily/Winged helix DNA-binding domain"/>
    <property type="match status" value="1"/>
</dbReference>
<name>A0ABV4U4N7_9BACT</name>
<keyword evidence="1" id="KW-0805">Transcription regulation</keyword>
<dbReference type="CDD" id="cd07377">
    <property type="entry name" value="WHTH_GntR"/>
    <property type="match status" value="1"/>
</dbReference>
<reference evidence="5 6" key="1">
    <citation type="submission" date="2024-08" db="EMBL/GenBank/DDBJ databases">
        <title>Whole-genome sequencing of halo(alkali)philic microorganisms from hypersaline lakes.</title>
        <authorList>
            <person name="Sorokin D.Y."/>
            <person name="Merkel A.Y."/>
            <person name="Messina E."/>
            <person name="Yakimov M."/>
        </authorList>
    </citation>
    <scope>NUCLEOTIDE SEQUENCE [LARGE SCALE GENOMIC DNA]</scope>
    <source>
        <strain evidence="5 6">AB-hyl4</strain>
    </source>
</reference>
<dbReference type="SUPFAM" id="SSF46785">
    <property type="entry name" value="Winged helix' DNA-binding domain"/>
    <property type="match status" value="1"/>
</dbReference>
<evidence type="ECO:0000313" key="5">
    <source>
        <dbReference type="EMBL" id="MFA9478561.1"/>
    </source>
</evidence>
<evidence type="ECO:0000256" key="2">
    <source>
        <dbReference type="ARBA" id="ARBA00023125"/>
    </source>
</evidence>
<keyword evidence="2" id="KW-0238">DNA-binding</keyword>
<dbReference type="PRINTS" id="PR00035">
    <property type="entry name" value="HTHGNTR"/>
</dbReference>
<gene>
    <name evidence="5" type="ORF">ACERK3_09660</name>
</gene>
<feature type="domain" description="HTH gntR-type" evidence="4">
    <location>
        <begin position="25"/>
        <end position="93"/>
    </location>
</feature>